<name>A0A8H6ZAK9_9AGAR</name>
<dbReference type="Proteomes" id="UP000623467">
    <property type="component" value="Unassembled WGS sequence"/>
</dbReference>
<dbReference type="AlphaFoldDB" id="A0A8H6ZAK9"/>
<accession>A0A8H6ZAK9</accession>
<reference evidence="1" key="1">
    <citation type="submission" date="2020-05" db="EMBL/GenBank/DDBJ databases">
        <title>Mycena genomes resolve the evolution of fungal bioluminescence.</title>
        <authorList>
            <person name="Tsai I.J."/>
        </authorList>
    </citation>
    <scope>NUCLEOTIDE SEQUENCE</scope>
    <source>
        <strain evidence="1">160909Yilan</strain>
    </source>
</reference>
<evidence type="ECO:0000313" key="2">
    <source>
        <dbReference type="Proteomes" id="UP000623467"/>
    </source>
</evidence>
<dbReference type="EMBL" id="JACAZH010000003">
    <property type="protein sequence ID" value="KAF7373381.1"/>
    <property type="molecule type" value="Genomic_DNA"/>
</dbReference>
<protein>
    <submittedName>
        <fullName evidence="1">Uncharacterized protein</fullName>
    </submittedName>
</protein>
<proteinExistence type="predicted"/>
<keyword evidence="2" id="KW-1185">Reference proteome</keyword>
<comment type="caution">
    <text evidence="1">The sequence shown here is derived from an EMBL/GenBank/DDBJ whole genome shotgun (WGS) entry which is preliminary data.</text>
</comment>
<sequence length="100" mass="11033">MSSLDATSVSSTVTPRVYAWHIPNPNLHLYATSEWCSLGPHCRFELWLRAQVREMGDAARTEALRAAEREVEGAEDVDTEAVTDSPELVLHIADNVVGNV</sequence>
<organism evidence="1 2">
    <name type="scientific">Mycena sanguinolenta</name>
    <dbReference type="NCBI Taxonomy" id="230812"/>
    <lineage>
        <taxon>Eukaryota</taxon>
        <taxon>Fungi</taxon>
        <taxon>Dikarya</taxon>
        <taxon>Basidiomycota</taxon>
        <taxon>Agaricomycotina</taxon>
        <taxon>Agaricomycetes</taxon>
        <taxon>Agaricomycetidae</taxon>
        <taxon>Agaricales</taxon>
        <taxon>Marasmiineae</taxon>
        <taxon>Mycenaceae</taxon>
        <taxon>Mycena</taxon>
    </lineage>
</organism>
<gene>
    <name evidence="1" type="ORF">MSAN_00547700</name>
</gene>
<evidence type="ECO:0000313" key="1">
    <source>
        <dbReference type="EMBL" id="KAF7373381.1"/>
    </source>
</evidence>